<comment type="similarity">
    <text evidence="3 11">Belongs to the PIGV family.</text>
</comment>
<evidence type="ECO:0000256" key="10">
    <source>
        <dbReference type="ARBA" id="ARBA00023136"/>
    </source>
</evidence>
<comment type="subcellular location">
    <subcellularLocation>
        <location evidence="1 11">Endoplasmic reticulum membrane</location>
        <topology evidence="1 11">Multi-pass membrane protein</topology>
    </subcellularLocation>
</comment>
<dbReference type="EMBL" id="JACVVK020000114">
    <property type="protein sequence ID" value="KAK7491485.1"/>
    <property type="molecule type" value="Genomic_DNA"/>
</dbReference>
<comment type="caution">
    <text evidence="12">The sequence shown here is derived from an EMBL/GenBank/DDBJ whole genome shotgun (WGS) entry which is preliminary data.</text>
</comment>
<sequence length="422" mass="48324">MASLCPLSRKVAKFTFHSRLFIILLQFFSNILLPDHVPDVFNPPFADAQSLTVLDRIIIALFGGFRRWDAIYFLHIAEHGYTYENCDRLPLAALLFGASALTRSNGLVSIGFIVHHVAKQYIARLVSAWRVHHQNTLLLWKRFVQETVVQSLRTVFLLVLCLTPFAVYQYYIYSLFCFPEKQVSLEAVMPSWVASYGRSRGYKLLGEGPASSWCQSPLPLSYSYIQSHHWGVGFLAYYQLKQIPRFLMAAPVFYLSVAACWSFYRRNPEACIVLGLIETQDVTGREKVKRNGEGDKQQKSQGTKFGWNSGKLVVYILHLFFLTMFGSLFVHIEVLTRFLCSASPVIYWHAAHLVVHPRRDPQSRKSSDTHITNNQPQADPVTLVGLLKDYQYFSTQAKLVVGYFLLYYVIGTISFSNFLPWT</sequence>
<evidence type="ECO:0000256" key="9">
    <source>
        <dbReference type="ARBA" id="ARBA00022989"/>
    </source>
</evidence>
<dbReference type="AlphaFoldDB" id="A0ABD0KXF1"/>
<dbReference type="PANTHER" id="PTHR12468">
    <property type="entry name" value="GPI MANNOSYLTRANSFERASE 2"/>
    <property type="match status" value="1"/>
</dbReference>
<reference evidence="12 13" key="1">
    <citation type="journal article" date="2023" name="Sci. Data">
        <title>Genome assembly of the Korean intertidal mud-creeper Batillaria attramentaria.</title>
        <authorList>
            <person name="Patra A.K."/>
            <person name="Ho P.T."/>
            <person name="Jun S."/>
            <person name="Lee S.J."/>
            <person name="Kim Y."/>
            <person name="Won Y.J."/>
        </authorList>
    </citation>
    <scope>NUCLEOTIDE SEQUENCE [LARGE SCALE GENOMIC DNA]</scope>
    <source>
        <strain evidence="12">Wonlab-2016</strain>
    </source>
</reference>
<evidence type="ECO:0000256" key="8">
    <source>
        <dbReference type="ARBA" id="ARBA00022824"/>
    </source>
</evidence>
<dbReference type="Proteomes" id="UP001519460">
    <property type="component" value="Unassembled WGS sequence"/>
</dbReference>
<organism evidence="12 13">
    <name type="scientific">Batillaria attramentaria</name>
    <dbReference type="NCBI Taxonomy" id="370345"/>
    <lineage>
        <taxon>Eukaryota</taxon>
        <taxon>Metazoa</taxon>
        <taxon>Spiralia</taxon>
        <taxon>Lophotrochozoa</taxon>
        <taxon>Mollusca</taxon>
        <taxon>Gastropoda</taxon>
        <taxon>Caenogastropoda</taxon>
        <taxon>Sorbeoconcha</taxon>
        <taxon>Cerithioidea</taxon>
        <taxon>Batillariidae</taxon>
        <taxon>Batillaria</taxon>
    </lineage>
</organism>
<accession>A0ABD0KXF1</accession>
<dbReference type="GO" id="GO:0016757">
    <property type="term" value="F:glycosyltransferase activity"/>
    <property type="evidence" value="ECO:0007669"/>
    <property type="project" value="UniProtKB-KW"/>
</dbReference>
<evidence type="ECO:0000256" key="5">
    <source>
        <dbReference type="ARBA" id="ARBA00022676"/>
    </source>
</evidence>
<dbReference type="EC" id="2.4.1.-" evidence="11"/>
<name>A0ABD0KXF1_9CAEN</name>
<dbReference type="PANTHER" id="PTHR12468:SF2">
    <property type="entry name" value="GPI MANNOSYLTRANSFERASE 2"/>
    <property type="match status" value="1"/>
</dbReference>
<dbReference type="GO" id="GO:0006506">
    <property type="term" value="P:GPI anchor biosynthetic process"/>
    <property type="evidence" value="ECO:0007669"/>
    <property type="project" value="UniProtKB-KW"/>
</dbReference>
<keyword evidence="4 11" id="KW-0337">GPI-anchor biosynthesis</keyword>
<evidence type="ECO:0000256" key="6">
    <source>
        <dbReference type="ARBA" id="ARBA00022679"/>
    </source>
</evidence>
<keyword evidence="8 11" id="KW-0256">Endoplasmic reticulum</keyword>
<protein>
    <recommendedName>
        <fullName evidence="11">GPI mannosyltransferase 2</fullName>
        <ecNumber evidence="11">2.4.1.-</ecNumber>
    </recommendedName>
</protein>
<keyword evidence="10 11" id="KW-0472">Membrane</keyword>
<keyword evidence="6 11" id="KW-0808">Transferase</keyword>
<comment type="function">
    <text evidence="11">Mannosyltransferase involved in glycosylphosphatidylinositol-anchor biosynthesis.</text>
</comment>
<evidence type="ECO:0000256" key="3">
    <source>
        <dbReference type="ARBA" id="ARBA00008698"/>
    </source>
</evidence>
<proteinExistence type="inferred from homology"/>
<comment type="caution">
    <text evidence="11">Lacks conserved residue(s) required for the propagation of feature annotation.</text>
</comment>
<keyword evidence="5 11" id="KW-0328">Glycosyltransferase</keyword>
<gene>
    <name evidence="12" type="ORF">BaRGS_00017314</name>
</gene>
<evidence type="ECO:0000256" key="7">
    <source>
        <dbReference type="ARBA" id="ARBA00022692"/>
    </source>
</evidence>
<evidence type="ECO:0000256" key="11">
    <source>
        <dbReference type="RuleBase" id="RU363112"/>
    </source>
</evidence>
<evidence type="ECO:0000256" key="4">
    <source>
        <dbReference type="ARBA" id="ARBA00022502"/>
    </source>
</evidence>
<feature type="transmembrane region" description="Helical" evidence="11">
    <location>
        <begin position="400"/>
        <end position="419"/>
    </location>
</feature>
<feature type="transmembrane region" description="Helical" evidence="11">
    <location>
        <begin position="246"/>
        <end position="264"/>
    </location>
</feature>
<keyword evidence="13" id="KW-1185">Reference proteome</keyword>
<evidence type="ECO:0000313" key="12">
    <source>
        <dbReference type="EMBL" id="KAK7491485.1"/>
    </source>
</evidence>
<dbReference type="Pfam" id="PF04188">
    <property type="entry name" value="Mannosyl_trans2"/>
    <property type="match status" value="2"/>
</dbReference>
<dbReference type="GO" id="GO:0005789">
    <property type="term" value="C:endoplasmic reticulum membrane"/>
    <property type="evidence" value="ECO:0007669"/>
    <property type="project" value="UniProtKB-SubCell"/>
</dbReference>
<keyword evidence="9 11" id="KW-1133">Transmembrane helix</keyword>
<feature type="transmembrane region" description="Helical" evidence="11">
    <location>
        <begin position="312"/>
        <end position="330"/>
    </location>
</feature>
<keyword evidence="7 11" id="KW-0812">Transmembrane</keyword>
<evidence type="ECO:0000256" key="1">
    <source>
        <dbReference type="ARBA" id="ARBA00004477"/>
    </source>
</evidence>
<evidence type="ECO:0000313" key="13">
    <source>
        <dbReference type="Proteomes" id="UP001519460"/>
    </source>
</evidence>
<feature type="transmembrane region" description="Helical" evidence="11">
    <location>
        <begin position="151"/>
        <end position="171"/>
    </location>
</feature>
<dbReference type="InterPro" id="IPR007315">
    <property type="entry name" value="PIG-V/Gpi18"/>
</dbReference>
<evidence type="ECO:0000256" key="2">
    <source>
        <dbReference type="ARBA" id="ARBA00004687"/>
    </source>
</evidence>
<comment type="pathway">
    <text evidence="2 11">Glycolipid biosynthesis; glycosylphosphatidylinositol-anchor biosynthesis.</text>
</comment>